<evidence type="ECO:0000256" key="1">
    <source>
        <dbReference type="SAM" id="Phobius"/>
    </source>
</evidence>
<feature type="transmembrane region" description="Helical" evidence="1">
    <location>
        <begin position="75"/>
        <end position="93"/>
    </location>
</feature>
<keyword evidence="1" id="KW-0812">Transmembrane</keyword>
<dbReference type="GeneID" id="116546055"/>
<accession>A0A6J3HCR3</accession>
<feature type="transmembrane region" description="Helical" evidence="1">
    <location>
        <begin position="127"/>
        <end position="148"/>
    </location>
</feature>
<keyword evidence="1" id="KW-1133">Transmembrane helix</keyword>
<name>A0A6J3HCR3_SAPAP</name>
<evidence type="ECO:0000313" key="3">
    <source>
        <dbReference type="RefSeq" id="XP_032128303.1"/>
    </source>
</evidence>
<dbReference type="Proteomes" id="UP000504640">
    <property type="component" value="Unplaced"/>
</dbReference>
<organism evidence="2 3">
    <name type="scientific">Sapajus apella</name>
    <name type="common">Brown-capped capuchin</name>
    <name type="synonym">Cebus apella</name>
    <dbReference type="NCBI Taxonomy" id="9515"/>
    <lineage>
        <taxon>Eukaryota</taxon>
        <taxon>Metazoa</taxon>
        <taxon>Chordata</taxon>
        <taxon>Craniata</taxon>
        <taxon>Vertebrata</taxon>
        <taxon>Euteleostomi</taxon>
        <taxon>Mammalia</taxon>
        <taxon>Eutheria</taxon>
        <taxon>Euarchontoglires</taxon>
        <taxon>Primates</taxon>
        <taxon>Haplorrhini</taxon>
        <taxon>Platyrrhini</taxon>
        <taxon>Cebidae</taxon>
        <taxon>Cebinae</taxon>
        <taxon>Sapajus</taxon>
    </lineage>
</organism>
<gene>
    <name evidence="3" type="primary">LOC116546055</name>
</gene>
<keyword evidence="2" id="KW-1185">Reference proteome</keyword>
<reference evidence="3" key="1">
    <citation type="submission" date="2025-08" db="UniProtKB">
        <authorList>
            <consortium name="RefSeq"/>
        </authorList>
    </citation>
    <scope>IDENTIFICATION</scope>
    <source>
        <tissue evidence="3">Blood</tissue>
    </source>
</reference>
<sequence>MLPSATRPLYTLLPAGSALPFLVTYFSSTHLAGTSLTVFLWGNFPDFGTPDQPPCADLVSLNPCSESSASFLSRITFWWITGVVLNLPVLAMWSQTPTLSPKSITLNVVHMSHEQLKSLQRAWSGKAIHWTALALASDLGYIYIFYFLPRHHVQPDRFGFLKY</sequence>
<protein>
    <submittedName>
        <fullName evidence="3">Uncharacterized protein LOC116546055 isoform X1</fullName>
    </submittedName>
</protein>
<evidence type="ECO:0000313" key="2">
    <source>
        <dbReference type="Proteomes" id="UP000504640"/>
    </source>
</evidence>
<keyword evidence="1" id="KW-0472">Membrane</keyword>
<dbReference type="RefSeq" id="XP_032128303.1">
    <property type="nucleotide sequence ID" value="XM_032272412.1"/>
</dbReference>
<proteinExistence type="predicted"/>
<dbReference type="AlphaFoldDB" id="A0A6J3HCR3"/>